<dbReference type="PANTHER" id="PTHR47466:SF1">
    <property type="entry name" value="METALLOPROTEASE MEP1 (AFU_ORTHOLOGUE AFUA_1G07730)-RELATED"/>
    <property type="match status" value="1"/>
</dbReference>
<dbReference type="InterPro" id="IPR024079">
    <property type="entry name" value="MetalloPept_cat_dom_sf"/>
</dbReference>
<reference evidence="11 12" key="1">
    <citation type="submission" date="2020-01" db="EMBL/GenBank/DDBJ databases">
        <authorList>
            <person name="Rodrigo-Torres L."/>
            <person name="Arahal R. D."/>
            <person name="Lucena T."/>
        </authorList>
    </citation>
    <scope>NUCLEOTIDE SEQUENCE [LARGE SCALE GENOMIC DNA]</scope>
    <source>
        <strain evidence="11 12">CECT 9293</strain>
    </source>
</reference>
<evidence type="ECO:0000256" key="7">
    <source>
        <dbReference type="ARBA" id="ARBA00023049"/>
    </source>
</evidence>
<keyword evidence="2" id="KW-0645">Protease</keyword>
<keyword evidence="7" id="KW-0482">Metalloprotease</keyword>
<dbReference type="CDD" id="cd04275">
    <property type="entry name" value="ZnMc_pappalysin_like"/>
    <property type="match status" value="1"/>
</dbReference>
<dbReference type="InterPro" id="IPR008754">
    <property type="entry name" value="Peptidase_M43"/>
</dbReference>
<name>A0A6N4X9C1_9FLAO</name>
<evidence type="ECO:0000256" key="5">
    <source>
        <dbReference type="ARBA" id="ARBA00022801"/>
    </source>
</evidence>
<keyword evidence="5" id="KW-0378">Hydrolase</keyword>
<dbReference type="InterPro" id="IPR026444">
    <property type="entry name" value="Secre_tail"/>
</dbReference>
<gene>
    <name evidence="11" type="ORF">CHRY9293_02402</name>
</gene>
<dbReference type="Gene3D" id="3.40.390.10">
    <property type="entry name" value="Collagenase (Catalytic Domain)"/>
    <property type="match status" value="1"/>
</dbReference>
<dbReference type="EMBL" id="CACVBR010000021">
    <property type="protein sequence ID" value="CAA7196296.1"/>
    <property type="molecule type" value="Genomic_DNA"/>
</dbReference>
<feature type="domain" description="Secretion system C-terminal sorting" evidence="10">
    <location>
        <begin position="386"/>
        <end position="457"/>
    </location>
</feature>
<dbReference type="RefSeq" id="WP_162033155.1">
    <property type="nucleotide sequence ID" value="NZ_CACVBR010000021.1"/>
</dbReference>
<dbReference type="Proteomes" id="UP000445144">
    <property type="component" value="Unassembled WGS sequence"/>
</dbReference>
<evidence type="ECO:0000256" key="4">
    <source>
        <dbReference type="ARBA" id="ARBA00022729"/>
    </source>
</evidence>
<accession>A0A6N4X9C1</accession>
<keyword evidence="6" id="KW-0862">Zinc</keyword>
<keyword evidence="3" id="KW-0479">Metal-binding</keyword>
<evidence type="ECO:0000256" key="8">
    <source>
        <dbReference type="ARBA" id="ARBA00023157"/>
    </source>
</evidence>
<dbReference type="AlphaFoldDB" id="A0A6N4X9C1"/>
<evidence type="ECO:0000259" key="10">
    <source>
        <dbReference type="Pfam" id="PF18962"/>
    </source>
</evidence>
<keyword evidence="4" id="KW-0732">Signal</keyword>
<proteinExistence type="inferred from homology"/>
<evidence type="ECO:0000313" key="11">
    <source>
        <dbReference type="EMBL" id="CAA7196296.1"/>
    </source>
</evidence>
<dbReference type="SUPFAM" id="SSF55486">
    <property type="entry name" value="Metalloproteases ('zincins'), catalytic domain"/>
    <property type="match status" value="1"/>
</dbReference>
<evidence type="ECO:0000313" key="12">
    <source>
        <dbReference type="Proteomes" id="UP000445144"/>
    </source>
</evidence>
<keyword evidence="8" id="KW-1015">Disulfide bond</keyword>
<dbReference type="Pfam" id="PF05572">
    <property type="entry name" value="Peptidase_M43"/>
    <property type="match status" value="1"/>
</dbReference>
<comment type="similarity">
    <text evidence="1">Belongs to the peptidase M43B family.</text>
</comment>
<dbReference type="GO" id="GO:0046872">
    <property type="term" value="F:metal ion binding"/>
    <property type="evidence" value="ECO:0007669"/>
    <property type="project" value="UniProtKB-KW"/>
</dbReference>
<evidence type="ECO:0000259" key="9">
    <source>
        <dbReference type="Pfam" id="PF05572"/>
    </source>
</evidence>
<organism evidence="11 12">
    <name type="scientific">Chryseobacterium potabilaquae</name>
    <dbReference type="NCBI Taxonomy" id="2675057"/>
    <lineage>
        <taxon>Bacteria</taxon>
        <taxon>Pseudomonadati</taxon>
        <taxon>Bacteroidota</taxon>
        <taxon>Flavobacteriia</taxon>
        <taxon>Flavobacteriales</taxon>
        <taxon>Weeksellaceae</taxon>
        <taxon>Chryseobacterium group</taxon>
        <taxon>Chryseobacterium</taxon>
    </lineage>
</organism>
<dbReference type="PANTHER" id="PTHR47466">
    <property type="match status" value="1"/>
</dbReference>
<dbReference type="NCBIfam" id="TIGR04183">
    <property type="entry name" value="Por_Secre_tail"/>
    <property type="match status" value="1"/>
</dbReference>
<keyword evidence="12" id="KW-1185">Reference proteome</keyword>
<evidence type="ECO:0000256" key="2">
    <source>
        <dbReference type="ARBA" id="ARBA00022670"/>
    </source>
</evidence>
<dbReference type="GO" id="GO:0006508">
    <property type="term" value="P:proteolysis"/>
    <property type="evidence" value="ECO:0007669"/>
    <property type="project" value="UniProtKB-KW"/>
</dbReference>
<evidence type="ECO:0008006" key="13">
    <source>
        <dbReference type="Google" id="ProtNLM"/>
    </source>
</evidence>
<evidence type="ECO:0000256" key="3">
    <source>
        <dbReference type="ARBA" id="ARBA00022723"/>
    </source>
</evidence>
<evidence type="ECO:0000256" key="6">
    <source>
        <dbReference type="ARBA" id="ARBA00022833"/>
    </source>
</evidence>
<evidence type="ECO:0000256" key="1">
    <source>
        <dbReference type="ARBA" id="ARBA00008721"/>
    </source>
</evidence>
<sequence>MKKIIISLAITFCAGQIFGQNVEVLFDKKISDYKQNPNTHLIRCATDEYNNKLVRKYKLESKEEFEKWLAPKASQIKKSLAKNTSKVVVRIPVVVHVIHSGETISNNDRNITDTRVLSQITVLNQDFRRMIGTPGYNTNPVGADIEVEFCLATIDPLGNPSTGIDRVNLGNRVWNESNVQTILKPSTIWDPTKYFNIWVCQFGGDLSGVLGYAQFPLSSGLPGLDDPEITANTDGVIIDWKSFGSNDFAGADGLYTPNINKGRTTTHEIGHAFGLRHIWGDNNDCTVDAIDSFNDYCLDTPAQSIEHYDCNSVYDSCPNNPGNDMTENYMDYSNDTCMNIFTQDQKIRILTVLQNSPRRASLITSTVCDSQLSVNESGLSKDEINIYPNPVKDYLNIYSKKGLKIVRYSIFNAIGQEVLKKEVTSGVDLKIKKEKLGTGLFIITVYTENNYKTFKFLVE</sequence>
<dbReference type="Pfam" id="PF18962">
    <property type="entry name" value="Por_Secre_tail"/>
    <property type="match status" value="1"/>
</dbReference>
<dbReference type="GO" id="GO:0008237">
    <property type="term" value="F:metallopeptidase activity"/>
    <property type="evidence" value="ECO:0007669"/>
    <property type="project" value="UniProtKB-KW"/>
</dbReference>
<protein>
    <recommendedName>
        <fullName evidence="13">Por secretion system C-terminal sorting domain-containing protein</fullName>
    </recommendedName>
</protein>
<feature type="domain" description="Peptidase M43 pregnancy-associated plasma-A" evidence="9">
    <location>
        <begin position="188"/>
        <end position="353"/>
    </location>
</feature>